<dbReference type="Proteomes" id="UP001611548">
    <property type="component" value="Unassembled WGS sequence"/>
</dbReference>
<feature type="region of interest" description="Disordered" evidence="1">
    <location>
        <begin position="1"/>
        <end position="33"/>
    </location>
</feature>
<dbReference type="Gene3D" id="3.90.550.10">
    <property type="entry name" value="Spore Coat Polysaccharide Biosynthesis Protein SpsA, Chain A"/>
    <property type="match status" value="1"/>
</dbReference>
<keyword evidence="4" id="KW-1185">Reference proteome</keyword>
<accession>A0ABW7UJN6</accession>
<proteinExistence type="predicted"/>
<dbReference type="InterPro" id="IPR029044">
    <property type="entry name" value="Nucleotide-diphossugar_trans"/>
</dbReference>
<feature type="region of interest" description="Disordered" evidence="1">
    <location>
        <begin position="213"/>
        <end position="248"/>
    </location>
</feature>
<dbReference type="SUPFAM" id="SSF53448">
    <property type="entry name" value="Nucleotide-diphospho-sugar transferases"/>
    <property type="match status" value="1"/>
</dbReference>
<protein>
    <submittedName>
        <fullName evidence="3">NTP transferase domain-containing protein</fullName>
    </submittedName>
</protein>
<evidence type="ECO:0000259" key="2">
    <source>
        <dbReference type="Pfam" id="PF12804"/>
    </source>
</evidence>
<feature type="domain" description="MobA-like NTP transferase" evidence="2">
    <location>
        <begin position="37"/>
        <end position="198"/>
    </location>
</feature>
<dbReference type="RefSeq" id="WP_079101017.1">
    <property type="nucleotide sequence ID" value="NZ_JBIRWE010000001.1"/>
</dbReference>
<dbReference type="CDD" id="cd04182">
    <property type="entry name" value="GT_2_like_f"/>
    <property type="match status" value="1"/>
</dbReference>
<comment type="caution">
    <text evidence="3">The sequence shown here is derived from an EMBL/GenBank/DDBJ whole genome shotgun (WGS) entry which is preliminary data.</text>
</comment>
<evidence type="ECO:0000313" key="4">
    <source>
        <dbReference type="Proteomes" id="UP001611548"/>
    </source>
</evidence>
<gene>
    <name evidence="3" type="ORF">ACH429_01845</name>
</gene>
<dbReference type="PANTHER" id="PTHR43777">
    <property type="entry name" value="MOLYBDENUM COFACTOR CYTIDYLYLTRANSFERASE"/>
    <property type="match status" value="1"/>
</dbReference>
<dbReference type="PANTHER" id="PTHR43777:SF1">
    <property type="entry name" value="MOLYBDENUM COFACTOR CYTIDYLYLTRANSFERASE"/>
    <property type="match status" value="1"/>
</dbReference>
<dbReference type="Pfam" id="PF12804">
    <property type="entry name" value="NTP_transf_3"/>
    <property type="match status" value="1"/>
</dbReference>
<evidence type="ECO:0000256" key="1">
    <source>
        <dbReference type="SAM" id="MobiDB-lite"/>
    </source>
</evidence>
<reference evidence="3 4" key="1">
    <citation type="submission" date="2024-10" db="EMBL/GenBank/DDBJ databases">
        <title>The Natural Products Discovery Center: Release of the First 8490 Sequenced Strains for Exploring Actinobacteria Biosynthetic Diversity.</title>
        <authorList>
            <person name="Kalkreuter E."/>
            <person name="Kautsar S.A."/>
            <person name="Yang D."/>
            <person name="Bader C.D."/>
            <person name="Teijaro C.N."/>
            <person name="Fluegel L."/>
            <person name="Davis C.M."/>
            <person name="Simpson J.R."/>
            <person name="Lauterbach L."/>
            <person name="Steele A.D."/>
            <person name="Gui C."/>
            <person name="Meng S."/>
            <person name="Li G."/>
            <person name="Viehrig K."/>
            <person name="Ye F."/>
            <person name="Su P."/>
            <person name="Kiefer A.F."/>
            <person name="Nichols A."/>
            <person name="Cepeda A.J."/>
            <person name="Yan W."/>
            <person name="Fan B."/>
            <person name="Jiang Y."/>
            <person name="Adhikari A."/>
            <person name="Zheng C.-J."/>
            <person name="Schuster L."/>
            <person name="Cowan T.M."/>
            <person name="Smanski M.J."/>
            <person name="Chevrette M.G."/>
            <person name="De Carvalho L.P.S."/>
            <person name="Shen B."/>
        </authorList>
    </citation>
    <scope>NUCLEOTIDE SEQUENCE [LARGE SCALE GENOMIC DNA]</scope>
    <source>
        <strain evidence="3 4">NPDC020327</strain>
    </source>
</reference>
<organism evidence="3 4">
    <name type="scientific">Streptomyces pathocidini</name>
    <dbReference type="NCBI Taxonomy" id="1650571"/>
    <lineage>
        <taxon>Bacteria</taxon>
        <taxon>Bacillati</taxon>
        <taxon>Actinomycetota</taxon>
        <taxon>Actinomycetes</taxon>
        <taxon>Kitasatosporales</taxon>
        <taxon>Streptomycetaceae</taxon>
        <taxon>Streptomyces</taxon>
    </lineage>
</organism>
<name>A0ABW7UJN6_9ACTN</name>
<keyword evidence="3" id="KW-0808">Transferase</keyword>
<dbReference type="GO" id="GO:0016740">
    <property type="term" value="F:transferase activity"/>
    <property type="evidence" value="ECO:0007669"/>
    <property type="project" value="UniProtKB-KW"/>
</dbReference>
<evidence type="ECO:0000313" key="3">
    <source>
        <dbReference type="EMBL" id="MFI1962885.1"/>
    </source>
</evidence>
<sequence length="248" mass="25330">MTPQSEPTRPRTGTRTGTGDDRNPPATGADRNAPVAGLLLAAGAGRRLGGHPKALLDHGGRPLIEHAVRTLREGGCDPVHVVLGASADTVRERARLTGCVLVDNPDWAQGMGSSLQRGLASLTATVSPAALVALVDQPGIGPEAVVRVAAAYASPSTLAAASYDGRRGHPVLFGADHWSGVAASATGEQGARAYLQRHAAQLRLIDCSDIAAPDDIDTPEDLKRAGLGLGTDMPSGRDTPPGTDTPSG</sequence>
<dbReference type="EMBL" id="JBIRWE010000001">
    <property type="protein sequence ID" value="MFI1962885.1"/>
    <property type="molecule type" value="Genomic_DNA"/>
</dbReference>
<dbReference type="InterPro" id="IPR025877">
    <property type="entry name" value="MobA-like_NTP_Trfase"/>
</dbReference>